<evidence type="ECO:0000313" key="2">
    <source>
        <dbReference type="EMBL" id="GAA4895433.1"/>
    </source>
</evidence>
<accession>A0ABP9F6R9</accession>
<dbReference type="RefSeq" id="WP_345274021.1">
    <property type="nucleotide sequence ID" value="NZ_BAABJH010000002.1"/>
</dbReference>
<reference evidence="3" key="1">
    <citation type="journal article" date="2019" name="Int. J. Syst. Evol. Microbiol.">
        <title>The Global Catalogue of Microorganisms (GCM) 10K type strain sequencing project: providing services to taxonomists for standard genome sequencing and annotation.</title>
        <authorList>
            <consortium name="The Broad Institute Genomics Platform"/>
            <consortium name="The Broad Institute Genome Sequencing Center for Infectious Disease"/>
            <person name="Wu L."/>
            <person name="Ma J."/>
        </authorList>
    </citation>
    <scope>NUCLEOTIDE SEQUENCE [LARGE SCALE GENOMIC DNA]</scope>
    <source>
        <strain evidence="3">JCM 18274</strain>
    </source>
</reference>
<sequence>MEDVLSILKENSNVLIPAAMFLAFGIIAFVANYFSNKRIMLREFKKSRKTSISRIRENEYAKIIGKAKHVNEPLTAPLSGRLCVYYHVVVEIKGDKRWNKIINDENAQDFFIESSSEMAIVKMSAIQKSMRRFFLVKDYKQNSGFRNDADGKLEAYLKQHNKKSTGILGINKTIRYTEGVIELNEPIAVKGIAKWKVLNEAVKGYSYSKIVTLEGTKKEKLLITDEPKALLYVNHRL</sequence>
<feature type="transmembrane region" description="Helical" evidence="1">
    <location>
        <begin position="14"/>
        <end position="35"/>
    </location>
</feature>
<name>A0ABP9F6R9_9FLAO</name>
<organism evidence="2 3">
    <name type="scientific">Flaviramulus aquimarinus</name>
    <dbReference type="NCBI Taxonomy" id="1170456"/>
    <lineage>
        <taxon>Bacteria</taxon>
        <taxon>Pseudomonadati</taxon>
        <taxon>Bacteroidota</taxon>
        <taxon>Flavobacteriia</taxon>
        <taxon>Flavobacteriales</taxon>
        <taxon>Flavobacteriaceae</taxon>
        <taxon>Flaviramulus</taxon>
    </lineage>
</organism>
<dbReference type="Proteomes" id="UP001500433">
    <property type="component" value="Unassembled WGS sequence"/>
</dbReference>
<dbReference type="EMBL" id="BAABJH010000002">
    <property type="protein sequence ID" value="GAA4895433.1"/>
    <property type="molecule type" value="Genomic_DNA"/>
</dbReference>
<protein>
    <recommendedName>
        <fullName evidence="4">RING-type E3 ubiquitin transferase</fullName>
    </recommendedName>
</protein>
<evidence type="ECO:0000313" key="3">
    <source>
        <dbReference type="Proteomes" id="UP001500433"/>
    </source>
</evidence>
<gene>
    <name evidence="2" type="ORF">GCM10023311_20180</name>
</gene>
<keyword evidence="1" id="KW-0472">Membrane</keyword>
<keyword evidence="3" id="KW-1185">Reference proteome</keyword>
<evidence type="ECO:0008006" key="4">
    <source>
        <dbReference type="Google" id="ProtNLM"/>
    </source>
</evidence>
<keyword evidence="1" id="KW-0812">Transmembrane</keyword>
<keyword evidence="1" id="KW-1133">Transmembrane helix</keyword>
<evidence type="ECO:0000256" key="1">
    <source>
        <dbReference type="SAM" id="Phobius"/>
    </source>
</evidence>
<proteinExistence type="predicted"/>
<comment type="caution">
    <text evidence="2">The sequence shown here is derived from an EMBL/GenBank/DDBJ whole genome shotgun (WGS) entry which is preliminary data.</text>
</comment>